<accession>A0A8H7WJX1</accession>
<dbReference type="GO" id="GO:0000981">
    <property type="term" value="F:DNA-binding transcription factor activity, RNA polymerase II-specific"/>
    <property type="evidence" value="ECO:0007669"/>
    <property type="project" value="InterPro"/>
</dbReference>
<dbReference type="PROSITE" id="PS50048">
    <property type="entry name" value="ZN2_CY6_FUNGAL_2"/>
    <property type="match status" value="1"/>
</dbReference>
<gene>
    <name evidence="8" type="ORF">IFR04_000613</name>
</gene>
<proteinExistence type="predicted"/>
<organism evidence="8 9">
    <name type="scientific">Cadophora malorum</name>
    <dbReference type="NCBI Taxonomy" id="108018"/>
    <lineage>
        <taxon>Eukaryota</taxon>
        <taxon>Fungi</taxon>
        <taxon>Dikarya</taxon>
        <taxon>Ascomycota</taxon>
        <taxon>Pezizomycotina</taxon>
        <taxon>Leotiomycetes</taxon>
        <taxon>Helotiales</taxon>
        <taxon>Ploettnerulaceae</taxon>
        <taxon>Cadophora</taxon>
    </lineage>
</organism>
<keyword evidence="9" id="KW-1185">Reference proteome</keyword>
<evidence type="ECO:0000256" key="2">
    <source>
        <dbReference type="ARBA" id="ARBA00022833"/>
    </source>
</evidence>
<dbReference type="AlphaFoldDB" id="A0A8H7WJX1"/>
<evidence type="ECO:0000256" key="5">
    <source>
        <dbReference type="ARBA" id="ARBA00023163"/>
    </source>
</evidence>
<feature type="domain" description="Zn(2)-C6 fungal-type" evidence="7">
    <location>
        <begin position="23"/>
        <end position="51"/>
    </location>
</feature>
<dbReference type="InterPro" id="IPR036864">
    <property type="entry name" value="Zn2-C6_fun-type_DNA-bd_sf"/>
</dbReference>
<comment type="caution">
    <text evidence="8">The sequence shown here is derived from an EMBL/GenBank/DDBJ whole genome shotgun (WGS) entry which is preliminary data.</text>
</comment>
<evidence type="ECO:0000256" key="6">
    <source>
        <dbReference type="ARBA" id="ARBA00023242"/>
    </source>
</evidence>
<dbReference type="EMBL" id="JAFJYH010000004">
    <property type="protein sequence ID" value="KAG4426147.1"/>
    <property type="molecule type" value="Genomic_DNA"/>
</dbReference>
<dbReference type="GO" id="GO:0003677">
    <property type="term" value="F:DNA binding"/>
    <property type="evidence" value="ECO:0007669"/>
    <property type="project" value="UniProtKB-KW"/>
</dbReference>
<keyword evidence="1" id="KW-0479">Metal-binding</keyword>
<dbReference type="PANTHER" id="PTHR36206">
    <property type="entry name" value="ASPERCRYPTIN BIOSYNTHESIS CLUSTER-SPECIFIC TRANSCRIPTION REGULATOR ATNN-RELATED"/>
    <property type="match status" value="1"/>
</dbReference>
<dbReference type="Pfam" id="PF11951">
    <property type="entry name" value="Fungal_trans_2"/>
    <property type="match status" value="1"/>
</dbReference>
<keyword evidence="5" id="KW-0804">Transcription</keyword>
<evidence type="ECO:0000256" key="4">
    <source>
        <dbReference type="ARBA" id="ARBA00023125"/>
    </source>
</evidence>
<dbReference type="SUPFAM" id="SSF57701">
    <property type="entry name" value="Zn2/Cys6 DNA-binding domain"/>
    <property type="match status" value="1"/>
</dbReference>
<evidence type="ECO:0000256" key="1">
    <source>
        <dbReference type="ARBA" id="ARBA00022723"/>
    </source>
</evidence>
<dbReference type="InterPro" id="IPR001138">
    <property type="entry name" value="Zn2Cys6_DnaBD"/>
</dbReference>
<dbReference type="InterPro" id="IPR052360">
    <property type="entry name" value="Transcr_Regulatory_Proteins"/>
</dbReference>
<dbReference type="PANTHER" id="PTHR36206:SF4">
    <property type="entry name" value="HYPOTHETICAL CONSERVED PROTEIN (EUROFUNG)-RELATED"/>
    <property type="match status" value="1"/>
</dbReference>
<reference evidence="8" key="1">
    <citation type="submission" date="2021-02" db="EMBL/GenBank/DDBJ databases">
        <title>Genome sequence Cadophora malorum strain M34.</title>
        <authorList>
            <person name="Stefanovic E."/>
            <person name="Vu D."/>
            <person name="Scully C."/>
            <person name="Dijksterhuis J."/>
            <person name="Roader J."/>
            <person name="Houbraken J."/>
        </authorList>
    </citation>
    <scope>NUCLEOTIDE SEQUENCE</scope>
    <source>
        <strain evidence="8">M34</strain>
    </source>
</reference>
<protein>
    <recommendedName>
        <fullName evidence="7">Zn(2)-C6 fungal-type domain-containing protein</fullName>
    </recommendedName>
</protein>
<evidence type="ECO:0000256" key="3">
    <source>
        <dbReference type="ARBA" id="ARBA00023015"/>
    </source>
</evidence>
<keyword evidence="3" id="KW-0805">Transcription regulation</keyword>
<evidence type="ECO:0000259" key="7">
    <source>
        <dbReference type="PROSITE" id="PS50048"/>
    </source>
</evidence>
<dbReference type="GO" id="GO:0008270">
    <property type="term" value="F:zinc ion binding"/>
    <property type="evidence" value="ECO:0007669"/>
    <property type="project" value="InterPro"/>
</dbReference>
<dbReference type="OrthoDB" id="2593732at2759"/>
<dbReference type="Pfam" id="PF00172">
    <property type="entry name" value="Zn_clus"/>
    <property type="match status" value="1"/>
</dbReference>
<keyword evidence="4" id="KW-0238">DNA-binding</keyword>
<sequence>MADPVPQTQVKRRRQCGPKTRTGCHTCKVRRIKCDEAKPHCQRCTSTGRKCDGYLPEFALLNPNSNSVALIQRLPALLPGSAQEKRGFQYFISQTGAELTGFYSSGFWEKLVLQASAAEPSLRHAVIAIGSIHEEFANRRLTYGTNDVSKGHAFAVNQYVKAIGHLRRSLADGTQAPLTALMSCIMFVCFDSLRGHFVSAMAHLKSGLNILRDLKSKSAADEHAIATEIAPLFLRLSIQAILFIDTRPTPERRKMVNELAHVSSRTLPIPEVFATLDEARNSMNVVANSLFRMTYLLDGSLPMCEQPLEAFDLFQKYAEENKRWNKAFERFMQAKSASLSNRELRGAALLKIHHLTSQIISAMTPDATDLRPLSSAMNCPVNFRKHTDEFRVIVNLCRSLIATEEQDIKNGKTVATFSSDLGVVGPLYYVCIRCQDKQIKTLALDLLGRCPRREGMWDSESGVRMIKEWWELERIHLHRPGEEDTVSNVPMNDVVEMEFGDGMKWEWKLKNPLGMMTPVSMSASMVSTPGDDWMNFLEDDSWYTGSFLMSDTSSESGFSGMG</sequence>
<dbReference type="Gene3D" id="4.10.240.10">
    <property type="entry name" value="Zn(2)-C6 fungal-type DNA-binding domain"/>
    <property type="match status" value="1"/>
</dbReference>
<dbReference type="CDD" id="cd00067">
    <property type="entry name" value="GAL4"/>
    <property type="match status" value="1"/>
</dbReference>
<keyword evidence="2" id="KW-0862">Zinc</keyword>
<evidence type="ECO:0000313" key="8">
    <source>
        <dbReference type="EMBL" id="KAG4426147.1"/>
    </source>
</evidence>
<name>A0A8H7WJX1_9HELO</name>
<dbReference type="Proteomes" id="UP000664132">
    <property type="component" value="Unassembled WGS sequence"/>
</dbReference>
<dbReference type="PROSITE" id="PS00463">
    <property type="entry name" value="ZN2_CY6_FUNGAL_1"/>
    <property type="match status" value="1"/>
</dbReference>
<keyword evidence="6" id="KW-0539">Nucleus</keyword>
<evidence type="ECO:0000313" key="9">
    <source>
        <dbReference type="Proteomes" id="UP000664132"/>
    </source>
</evidence>
<dbReference type="SMART" id="SM00066">
    <property type="entry name" value="GAL4"/>
    <property type="match status" value="1"/>
</dbReference>
<dbReference type="InterPro" id="IPR021858">
    <property type="entry name" value="Fun_TF"/>
</dbReference>